<keyword evidence="3" id="KW-0813">Transport</keyword>
<evidence type="ECO:0000256" key="3">
    <source>
        <dbReference type="ARBA" id="ARBA00022448"/>
    </source>
</evidence>
<dbReference type="PANTHER" id="PTHR30290:SF10">
    <property type="entry name" value="PERIPLASMIC OLIGOPEPTIDE-BINDING PROTEIN-RELATED"/>
    <property type="match status" value="1"/>
</dbReference>
<dbReference type="GO" id="GO:0043190">
    <property type="term" value="C:ATP-binding cassette (ABC) transporter complex"/>
    <property type="evidence" value="ECO:0007669"/>
    <property type="project" value="InterPro"/>
</dbReference>
<sequence>MNQRSRRLLLVATLSTLLPATACGSGPAASSGPAAAAGEVAKVTWAIDSGPRSLDPAHAYDGKSALVYQQIYDSLLYLDAAGRLVPGLATSWSRPDPLTYVYRIRTDARFWDGRPVTAQDAAFSLHRHTDKGVASEFATYFGAVRSVTATAADTVTVKLSRPDPYFRYVPALAGQVMQQAYATAHPENLGTPQGRTMGSGPYRVESFSPATGAVLVRNPSWWGARPAVARLEFKVVSDPETLRLAVQSGSVDGTFLSDPSQSRRWRDGDRLKVQWVPSPQTVYLSFDVTSAPFDDVHVRRAVSLSVDRGGLTAALFGGKARVSRSITPPESWGELASADQVRSVYDGLPDPRHDPAEAKAELARSSHPRGFQVTVPYPASMKWLGDVLQSLQQNLKPLGITLTPQQVPFQEYLAKLYGHRQLGMQIIPYTPEYPDPAGIPALVLGDEQAKSGFNTSGFTTPEIERLLSRQRTADRDERVEGVKRLMSILAEQQPYAPLFYTDIGLALNRRLVFDGAYTIWCNFSQQWAPLIKPAAR</sequence>
<organism evidence="7 8">
    <name type="scientific">Nonomuraea pusilla</name>
    <dbReference type="NCBI Taxonomy" id="46177"/>
    <lineage>
        <taxon>Bacteria</taxon>
        <taxon>Bacillati</taxon>
        <taxon>Actinomycetota</taxon>
        <taxon>Actinomycetes</taxon>
        <taxon>Streptosporangiales</taxon>
        <taxon>Streptosporangiaceae</taxon>
        <taxon>Nonomuraea</taxon>
    </lineage>
</organism>
<dbReference type="GO" id="GO:0015833">
    <property type="term" value="P:peptide transport"/>
    <property type="evidence" value="ECO:0007669"/>
    <property type="project" value="TreeGrafter"/>
</dbReference>
<keyword evidence="8" id="KW-1185">Reference proteome</keyword>
<dbReference type="Pfam" id="PF00496">
    <property type="entry name" value="SBP_bac_5"/>
    <property type="match status" value="1"/>
</dbReference>
<dbReference type="InterPro" id="IPR030678">
    <property type="entry name" value="Peptide/Ni-bd"/>
</dbReference>
<comment type="similarity">
    <text evidence="2">Belongs to the bacterial solute-binding protein 5 family.</text>
</comment>
<dbReference type="Gene3D" id="3.10.105.10">
    <property type="entry name" value="Dipeptide-binding Protein, Domain 3"/>
    <property type="match status" value="1"/>
</dbReference>
<dbReference type="Proteomes" id="UP000198953">
    <property type="component" value="Unassembled WGS sequence"/>
</dbReference>
<name>A0A1H7YB40_9ACTN</name>
<dbReference type="PIRSF" id="PIRSF002741">
    <property type="entry name" value="MppA"/>
    <property type="match status" value="1"/>
</dbReference>
<dbReference type="InterPro" id="IPR006311">
    <property type="entry name" value="TAT_signal"/>
</dbReference>
<dbReference type="GO" id="GO:0042597">
    <property type="term" value="C:periplasmic space"/>
    <property type="evidence" value="ECO:0007669"/>
    <property type="project" value="UniProtKB-ARBA"/>
</dbReference>
<evidence type="ECO:0000313" key="7">
    <source>
        <dbReference type="EMBL" id="SEM42538.1"/>
    </source>
</evidence>
<dbReference type="SUPFAM" id="SSF53850">
    <property type="entry name" value="Periplasmic binding protein-like II"/>
    <property type="match status" value="1"/>
</dbReference>
<dbReference type="GO" id="GO:1904680">
    <property type="term" value="F:peptide transmembrane transporter activity"/>
    <property type="evidence" value="ECO:0007669"/>
    <property type="project" value="TreeGrafter"/>
</dbReference>
<reference evidence="7 8" key="1">
    <citation type="submission" date="2016-10" db="EMBL/GenBank/DDBJ databases">
        <authorList>
            <person name="de Groot N.N."/>
        </authorList>
    </citation>
    <scope>NUCLEOTIDE SEQUENCE [LARGE SCALE GENOMIC DNA]</scope>
    <source>
        <strain evidence="7 8">DSM 43357</strain>
    </source>
</reference>
<dbReference type="InterPro" id="IPR039424">
    <property type="entry name" value="SBP_5"/>
</dbReference>
<dbReference type="PANTHER" id="PTHR30290">
    <property type="entry name" value="PERIPLASMIC BINDING COMPONENT OF ABC TRANSPORTER"/>
    <property type="match status" value="1"/>
</dbReference>
<dbReference type="STRING" id="46177.SAMN05660976_05099"/>
<dbReference type="InterPro" id="IPR000914">
    <property type="entry name" value="SBP_5_dom"/>
</dbReference>
<evidence type="ECO:0000256" key="2">
    <source>
        <dbReference type="ARBA" id="ARBA00005695"/>
    </source>
</evidence>
<accession>A0A1H7YB40</accession>
<evidence type="ECO:0000256" key="5">
    <source>
        <dbReference type="SAM" id="SignalP"/>
    </source>
</evidence>
<keyword evidence="4 5" id="KW-0732">Signal</keyword>
<protein>
    <submittedName>
        <fullName evidence="7">Peptide/nickel transport system substrate-binding protein</fullName>
    </submittedName>
</protein>
<feature type="signal peptide" evidence="5">
    <location>
        <begin position="1"/>
        <end position="22"/>
    </location>
</feature>
<dbReference type="CDD" id="cd00995">
    <property type="entry name" value="PBP2_NikA_DppA_OppA_like"/>
    <property type="match status" value="1"/>
</dbReference>
<dbReference type="PROSITE" id="PS51318">
    <property type="entry name" value="TAT"/>
    <property type="match status" value="1"/>
</dbReference>
<dbReference type="RefSeq" id="WP_177227511.1">
    <property type="nucleotide sequence ID" value="NZ_FOBF01000013.1"/>
</dbReference>
<proteinExistence type="inferred from homology"/>
<feature type="chain" id="PRO_5039310195" evidence="5">
    <location>
        <begin position="23"/>
        <end position="536"/>
    </location>
</feature>
<comment type="subcellular location">
    <subcellularLocation>
        <location evidence="1">Cell envelope</location>
    </subcellularLocation>
</comment>
<feature type="domain" description="Solute-binding protein family 5" evidence="6">
    <location>
        <begin position="84"/>
        <end position="447"/>
    </location>
</feature>
<dbReference type="EMBL" id="FOBF01000013">
    <property type="protein sequence ID" value="SEM42538.1"/>
    <property type="molecule type" value="Genomic_DNA"/>
</dbReference>
<dbReference type="AlphaFoldDB" id="A0A1H7YB40"/>
<dbReference type="GO" id="GO:0030313">
    <property type="term" value="C:cell envelope"/>
    <property type="evidence" value="ECO:0007669"/>
    <property type="project" value="UniProtKB-SubCell"/>
</dbReference>
<gene>
    <name evidence="7" type="ORF">SAMN05660976_05099</name>
</gene>
<evidence type="ECO:0000259" key="6">
    <source>
        <dbReference type="Pfam" id="PF00496"/>
    </source>
</evidence>
<evidence type="ECO:0000313" key="8">
    <source>
        <dbReference type="Proteomes" id="UP000198953"/>
    </source>
</evidence>
<dbReference type="Gene3D" id="3.40.190.10">
    <property type="entry name" value="Periplasmic binding protein-like II"/>
    <property type="match status" value="1"/>
</dbReference>
<evidence type="ECO:0000256" key="1">
    <source>
        <dbReference type="ARBA" id="ARBA00004196"/>
    </source>
</evidence>
<evidence type="ECO:0000256" key="4">
    <source>
        <dbReference type="ARBA" id="ARBA00022729"/>
    </source>
</evidence>